<accession>A0AA41U6Q5</accession>
<proteinExistence type="predicted"/>
<reference evidence="1" key="1">
    <citation type="submission" date="2022-01" db="EMBL/GenBank/DDBJ databases">
        <title>Antribacter sp. nov., isolated from Guizhou of China.</title>
        <authorList>
            <person name="Chengliang C."/>
            <person name="Ya Z."/>
        </authorList>
    </citation>
    <scope>NUCLEOTIDE SEQUENCE</scope>
    <source>
        <strain evidence="1">KLBMP 9083</strain>
    </source>
</reference>
<sequence>MPPVVRADLAAGLVLDASELRPAAIATLKHAASLANPEFCELQRLRKSTWDTPRFVTGYDITPDDELVLPRGLRHAATHHPWCPPTDPPS</sequence>
<dbReference type="EMBL" id="JAKGSG010000029">
    <property type="protein sequence ID" value="MCF4121288.1"/>
    <property type="molecule type" value="Genomic_DNA"/>
</dbReference>
<evidence type="ECO:0000313" key="2">
    <source>
        <dbReference type="Proteomes" id="UP001165405"/>
    </source>
</evidence>
<name>A0AA41U6Q5_9MICO</name>
<organism evidence="1 2">
    <name type="scientific">Antribacter soli</name>
    <dbReference type="NCBI Taxonomy" id="2910976"/>
    <lineage>
        <taxon>Bacteria</taxon>
        <taxon>Bacillati</taxon>
        <taxon>Actinomycetota</taxon>
        <taxon>Actinomycetes</taxon>
        <taxon>Micrococcales</taxon>
        <taxon>Promicromonosporaceae</taxon>
        <taxon>Antribacter</taxon>
    </lineage>
</organism>
<gene>
    <name evidence="1" type="ORF">L1785_09865</name>
</gene>
<evidence type="ECO:0000313" key="1">
    <source>
        <dbReference type="EMBL" id="MCF4121288.1"/>
    </source>
</evidence>
<dbReference type="RefSeq" id="WP_236089088.1">
    <property type="nucleotide sequence ID" value="NZ_JAKGSG010000029.1"/>
</dbReference>
<dbReference type="Proteomes" id="UP001165405">
    <property type="component" value="Unassembled WGS sequence"/>
</dbReference>
<protein>
    <submittedName>
        <fullName evidence="1">Uncharacterized protein</fullName>
    </submittedName>
</protein>
<comment type="caution">
    <text evidence="1">The sequence shown here is derived from an EMBL/GenBank/DDBJ whole genome shotgun (WGS) entry which is preliminary data.</text>
</comment>
<dbReference type="AlphaFoldDB" id="A0AA41U6Q5"/>
<keyword evidence="2" id="KW-1185">Reference proteome</keyword>